<reference evidence="1 2" key="1">
    <citation type="submission" date="2019-02" db="EMBL/GenBank/DDBJ databases">
        <title>Deep-cultivation of Planctomycetes and their phenomic and genomic characterization uncovers novel biology.</title>
        <authorList>
            <person name="Wiegand S."/>
            <person name="Jogler M."/>
            <person name="Boedeker C."/>
            <person name="Pinto D."/>
            <person name="Vollmers J."/>
            <person name="Rivas-Marin E."/>
            <person name="Kohn T."/>
            <person name="Peeters S.H."/>
            <person name="Heuer A."/>
            <person name="Rast P."/>
            <person name="Oberbeckmann S."/>
            <person name="Bunk B."/>
            <person name="Jeske O."/>
            <person name="Meyerdierks A."/>
            <person name="Storesund J.E."/>
            <person name="Kallscheuer N."/>
            <person name="Luecker S."/>
            <person name="Lage O.M."/>
            <person name="Pohl T."/>
            <person name="Merkel B.J."/>
            <person name="Hornburger P."/>
            <person name="Mueller R.-W."/>
            <person name="Bruemmer F."/>
            <person name="Labrenz M."/>
            <person name="Spormann A.M."/>
            <person name="Op den Camp H."/>
            <person name="Overmann J."/>
            <person name="Amann R."/>
            <person name="Jetten M.S.M."/>
            <person name="Mascher T."/>
            <person name="Medema M.H."/>
            <person name="Devos D.P."/>
            <person name="Kaster A.-K."/>
            <person name="Ovreas L."/>
            <person name="Rohde M."/>
            <person name="Galperin M.Y."/>
            <person name="Jogler C."/>
        </authorList>
    </citation>
    <scope>NUCLEOTIDE SEQUENCE [LARGE SCALE GENOMIC DNA]</scope>
    <source>
        <strain evidence="1 2">Pan189</strain>
    </source>
</reference>
<dbReference type="Proteomes" id="UP000317318">
    <property type="component" value="Chromosome"/>
</dbReference>
<sequence>MRIKHFTAAAALMAVGYLLGMSLHSGNSVARAQVADLSEDNAEQLRQAYRLMSIVQTSLETRGKYTPAIQGINPMAVYAGGLDAVGDLEGGRGVDPVTFAGLYGGLAVGPVNEELGYDEQGRLTYKDRVVRMYPVRKIKQLFSERTALLQGVDN</sequence>
<organism evidence="1 2">
    <name type="scientific">Stratiformator vulcanicus</name>
    <dbReference type="NCBI Taxonomy" id="2527980"/>
    <lineage>
        <taxon>Bacteria</taxon>
        <taxon>Pseudomonadati</taxon>
        <taxon>Planctomycetota</taxon>
        <taxon>Planctomycetia</taxon>
        <taxon>Planctomycetales</taxon>
        <taxon>Planctomycetaceae</taxon>
        <taxon>Stratiformator</taxon>
    </lineage>
</organism>
<name>A0A517R2E6_9PLAN</name>
<dbReference type="KEGG" id="svp:Pan189_24190"/>
<dbReference type="RefSeq" id="WP_145364095.1">
    <property type="nucleotide sequence ID" value="NZ_CP036268.1"/>
</dbReference>
<evidence type="ECO:0000313" key="2">
    <source>
        <dbReference type="Proteomes" id="UP000317318"/>
    </source>
</evidence>
<dbReference type="AlphaFoldDB" id="A0A517R2E6"/>
<gene>
    <name evidence="1" type="ORF">Pan189_24190</name>
</gene>
<dbReference type="EMBL" id="CP036268">
    <property type="protein sequence ID" value="QDT38034.1"/>
    <property type="molecule type" value="Genomic_DNA"/>
</dbReference>
<dbReference type="OrthoDB" id="215220at2"/>
<evidence type="ECO:0000313" key="1">
    <source>
        <dbReference type="EMBL" id="QDT38034.1"/>
    </source>
</evidence>
<protein>
    <submittedName>
        <fullName evidence="1">Uncharacterized protein</fullName>
    </submittedName>
</protein>
<accession>A0A517R2E6</accession>
<keyword evidence="2" id="KW-1185">Reference proteome</keyword>
<proteinExistence type="predicted"/>